<name>A0ABU5K5L0_9ACTN</name>
<organism evidence="2 3">
    <name type="scientific">Nocardioides renjunii</name>
    <dbReference type="NCBI Taxonomy" id="3095075"/>
    <lineage>
        <taxon>Bacteria</taxon>
        <taxon>Bacillati</taxon>
        <taxon>Actinomycetota</taxon>
        <taxon>Actinomycetes</taxon>
        <taxon>Propionibacteriales</taxon>
        <taxon>Nocardioidaceae</taxon>
        <taxon>Nocardioides</taxon>
    </lineage>
</organism>
<keyword evidence="1" id="KW-0812">Transmembrane</keyword>
<keyword evidence="1" id="KW-0472">Membrane</keyword>
<dbReference type="EMBL" id="JAXQPW010000001">
    <property type="protein sequence ID" value="MDZ5660191.1"/>
    <property type="molecule type" value="Genomic_DNA"/>
</dbReference>
<evidence type="ECO:0000313" key="2">
    <source>
        <dbReference type="EMBL" id="MDZ5660191.1"/>
    </source>
</evidence>
<gene>
    <name evidence="2" type="ORF">SFC79_00305</name>
</gene>
<evidence type="ECO:0000256" key="1">
    <source>
        <dbReference type="SAM" id="Phobius"/>
    </source>
</evidence>
<dbReference type="Proteomes" id="UP001291999">
    <property type="component" value="Unassembled WGS sequence"/>
</dbReference>
<sequence>MEAVTIYLVVIGIVSLAAVALAAAALTTTLRETRSDRRARHESIPTYYGRMIHAS</sequence>
<comment type="caution">
    <text evidence="2">The sequence shown here is derived from an EMBL/GenBank/DDBJ whole genome shotgun (WGS) entry which is preliminary data.</text>
</comment>
<keyword evidence="1" id="KW-1133">Transmembrane helix</keyword>
<accession>A0ABU5K5L0</accession>
<evidence type="ECO:0000313" key="3">
    <source>
        <dbReference type="Proteomes" id="UP001291999"/>
    </source>
</evidence>
<keyword evidence="3" id="KW-1185">Reference proteome</keyword>
<dbReference type="RefSeq" id="WP_322422800.1">
    <property type="nucleotide sequence ID" value="NZ_JAXQPW010000001.1"/>
</dbReference>
<feature type="transmembrane region" description="Helical" evidence="1">
    <location>
        <begin position="6"/>
        <end position="30"/>
    </location>
</feature>
<reference evidence="2 3" key="1">
    <citation type="submission" date="2023-11" db="EMBL/GenBank/DDBJ databases">
        <title>Novel species in genus Nocardioides.</title>
        <authorList>
            <person name="Zhou H."/>
        </authorList>
    </citation>
    <scope>NUCLEOTIDE SEQUENCE [LARGE SCALE GENOMIC DNA]</scope>
    <source>
        <strain evidence="2 3">S-58</strain>
    </source>
</reference>
<protein>
    <submittedName>
        <fullName evidence="2">Uncharacterized protein</fullName>
    </submittedName>
</protein>
<proteinExistence type="predicted"/>